<dbReference type="SUPFAM" id="SSF53850">
    <property type="entry name" value="Periplasmic binding protein-like II"/>
    <property type="match status" value="1"/>
</dbReference>
<dbReference type="PROSITE" id="PS51257">
    <property type="entry name" value="PROKAR_LIPOPROTEIN"/>
    <property type="match status" value="1"/>
</dbReference>
<keyword evidence="1" id="KW-0732">Signal</keyword>
<dbReference type="PANTHER" id="PTHR35936:SF17">
    <property type="entry name" value="ARGININE-BINDING EXTRACELLULAR PROTEIN ARTP"/>
    <property type="match status" value="1"/>
</dbReference>
<accession>A0A6J7GSC7</accession>
<evidence type="ECO:0000259" key="2">
    <source>
        <dbReference type="SMART" id="SM00062"/>
    </source>
</evidence>
<dbReference type="InterPro" id="IPR001638">
    <property type="entry name" value="Solute-binding_3/MltF_N"/>
</dbReference>
<dbReference type="Pfam" id="PF00497">
    <property type="entry name" value="SBP_bac_3"/>
    <property type="match status" value="1"/>
</dbReference>
<feature type="domain" description="Solute-binding protein family 3/N-terminal" evidence="2">
    <location>
        <begin position="54"/>
        <end position="279"/>
    </location>
</feature>
<proteinExistence type="predicted"/>
<sequence length="294" mass="30781">MKLKRFSAVTGAVVISALVLAGCSSSSDETAAPTGAVDEAAVALLPADVKDSGKLFIGTDPTYAPNEYKDADGNPIGWEIELADAMAAKLGLTTEYAVSTFDNIIPGILGGKYQLGVSSFFDNVEREKMVDMVNYYTAGIQWAAKIGEEVDPDNACGKTLAVQRGTYQHLDDAPARSKTCTSAGKKEITILPFDTQDQAVSAVALGRADAFSADSPVTQYSVKQNADKLHTTGAIYEVVFYGFPVEKGSAIAPALQAALQSLVDDGTYAEILSKWGVESGSIDKISINGAATAG</sequence>
<dbReference type="AlphaFoldDB" id="A0A6J7GSC7"/>
<protein>
    <submittedName>
        <fullName evidence="3">Unannotated protein</fullName>
    </submittedName>
</protein>
<evidence type="ECO:0000313" key="3">
    <source>
        <dbReference type="EMBL" id="CAB4911357.1"/>
    </source>
</evidence>
<dbReference type="PANTHER" id="PTHR35936">
    <property type="entry name" value="MEMBRANE-BOUND LYTIC MUREIN TRANSGLYCOSYLASE F"/>
    <property type="match status" value="1"/>
</dbReference>
<name>A0A6J7GSC7_9ZZZZ</name>
<evidence type="ECO:0000256" key="1">
    <source>
        <dbReference type="ARBA" id="ARBA00022729"/>
    </source>
</evidence>
<gene>
    <name evidence="3" type="ORF">UFOPK3614_00296</name>
</gene>
<organism evidence="3">
    <name type="scientific">freshwater metagenome</name>
    <dbReference type="NCBI Taxonomy" id="449393"/>
    <lineage>
        <taxon>unclassified sequences</taxon>
        <taxon>metagenomes</taxon>
        <taxon>ecological metagenomes</taxon>
    </lineage>
</organism>
<dbReference type="EMBL" id="CAFBMS010000009">
    <property type="protein sequence ID" value="CAB4911357.1"/>
    <property type="molecule type" value="Genomic_DNA"/>
</dbReference>
<reference evidence="3" key="1">
    <citation type="submission" date="2020-05" db="EMBL/GenBank/DDBJ databases">
        <authorList>
            <person name="Chiriac C."/>
            <person name="Salcher M."/>
            <person name="Ghai R."/>
            <person name="Kavagutti S V."/>
        </authorList>
    </citation>
    <scope>NUCLEOTIDE SEQUENCE</scope>
</reference>
<dbReference type="SMART" id="SM00062">
    <property type="entry name" value="PBPb"/>
    <property type="match status" value="1"/>
</dbReference>
<dbReference type="CDD" id="cd01004">
    <property type="entry name" value="PBP2_MidA_like"/>
    <property type="match status" value="1"/>
</dbReference>
<dbReference type="Gene3D" id="3.40.190.10">
    <property type="entry name" value="Periplasmic binding protein-like II"/>
    <property type="match status" value="2"/>
</dbReference>